<dbReference type="EMBL" id="JAFCMP010000021">
    <property type="protein sequence ID" value="KAG5191265.1"/>
    <property type="molecule type" value="Genomic_DNA"/>
</dbReference>
<protein>
    <submittedName>
        <fullName evidence="2">Uncharacterized protein</fullName>
    </submittedName>
</protein>
<organism evidence="2 3">
    <name type="scientific">Tribonema minus</name>
    <dbReference type="NCBI Taxonomy" id="303371"/>
    <lineage>
        <taxon>Eukaryota</taxon>
        <taxon>Sar</taxon>
        <taxon>Stramenopiles</taxon>
        <taxon>Ochrophyta</taxon>
        <taxon>PX clade</taxon>
        <taxon>Xanthophyceae</taxon>
        <taxon>Tribonematales</taxon>
        <taxon>Tribonemataceae</taxon>
        <taxon>Tribonema</taxon>
    </lineage>
</organism>
<feature type="region of interest" description="Disordered" evidence="1">
    <location>
        <begin position="648"/>
        <end position="684"/>
    </location>
</feature>
<feature type="compositionally biased region" description="Pro residues" evidence="1">
    <location>
        <begin position="48"/>
        <end position="62"/>
    </location>
</feature>
<feature type="region of interest" description="Disordered" evidence="1">
    <location>
        <begin position="22"/>
        <end position="66"/>
    </location>
</feature>
<evidence type="ECO:0000313" key="2">
    <source>
        <dbReference type="EMBL" id="KAG5191265.1"/>
    </source>
</evidence>
<dbReference type="Proteomes" id="UP000664859">
    <property type="component" value="Unassembled WGS sequence"/>
</dbReference>
<keyword evidence="3" id="KW-1185">Reference proteome</keyword>
<feature type="region of interest" description="Disordered" evidence="1">
    <location>
        <begin position="744"/>
        <end position="766"/>
    </location>
</feature>
<proteinExistence type="predicted"/>
<comment type="caution">
    <text evidence="2">The sequence shown here is derived from an EMBL/GenBank/DDBJ whole genome shotgun (WGS) entry which is preliminary data.</text>
</comment>
<reference evidence="2" key="1">
    <citation type="submission" date="2021-02" db="EMBL/GenBank/DDBJ databases">
        <title>First Annotated Genome of the Yellow-green Alga Tribonema minus.</title>
        <authorList>
            <person name="Mahan K.M."/>
        </authorList>
    </citation>
    <scope>NUCLEOTIDE SEQUENCE</scope>
    <source>
        <strain evidence="2">UTEX B ZZ1240</strain>
    </source>
</reference>
<accession>A0A835ZCN4</accession>
<gene>
    <name evidence="2" type="ORF">JKP88DRAFT_251596</name>
</gene>
<evidence type="ECO:0000313" key="3">
    <source>
        <dbReference type="Proteomes" id="UP000664859"/>
    </source>
</evidence>
<feature type="compositionally biased region" description="Basic and acidic residues" evidence="1">
    <location>
        <begin position="658"/>
        <end position="675"/>
    </location>
</feature>
<name>A0A835ZCN4_9STRA</name>
<evidence type="ECO:0000256" key="1">
    <source>
        <dbReference type="SAM" id="MobiDB-lite"/>
    </source>
</evidence>
<dbReference type="AlphaFoldDB" id="A0A835ZCN4"/>
<sequence length="902" mass="95396">MEFALGTALGGVLLHMYSKTRSDVDDPTRIPLGAPGDEYADLADASAPEPPVPPVPRVPLPAAPSATTSVRRIYGPDFEDPEHEDPGAPIFRTIAPYPTQDISDPYTNELDGQYMNFMSTMHSGLIARKEAVKQRIERMKHAEANSEAARVMKIIDTPVPDRDPTPASNTKYPAWMRATDAPPLPKRTQVLPLPPAEDIYGQGETQHRKSLMSTIVGSYGKAGTSTYKNWALPVKQEWTGYGTGQGSIAPKWERPSFVLERTDKDVQPSLPPQAVASSMQPSFRSQENASVGVSRSFNLHVDTTSAPGAYAVPLGAAVVAPSEAAPLKQTTLGIGPQGTGLGVLPAGGAKAPQASIRLKLGGIKIDPSSLPPNQIAAFTVGTGFSSNVRLTDDTSTAVVPSADAAGRADYPSAPATEMSADPDRYADADARDARASVLTTTTNTVSGTVSASATPAVRSGHDGLNYVSDEQLKSRTAAIMRQMDTVSGAVPANATPAVHSGHDGLNYVSNEQLESRTAALMRQLDTVSGAVPANATPAVHSGHDGLNYVSNEQLESRTAAIMRQIDISGVYSAPAQPASESDRSEAAHLQQEAIGLKSAILQMQSSDMSGPASGATPAPYEAGQRVDDLLDLQDRLGYVLQRIAVTSGTPSAPAVPSEVEHLRDDKGVNPEEPDGRGASTSSKIGAFHGDSVLRGAQGFTFDQSAPHAAFVGVSVDQPPRAAHAMVGAGLRTAGNPDRLAQSSFSQNEQRSADVSRLGLRGPSAGVREVDHNVPQGRVRENMGMQAMASAPGEAPVPGEMGDVQRQHIQTRDSASGLGHEMERMGFMVKSDMEFRDSVSADRDVTSLVPPRRGGDTVEVVYAPLRQSKDMQLNLFESSRQTLTPMGTSTPTVRDVILGRRRS</sequence>